<protein>
    <submittedName>
        <fullName evidence="3">DegV family protein</fullName>
    </submittedName>
</protein>
<evidence type="ECO:0000256" key="1">
    <source>
        <dbReference type="ARBA" id="ARBA00003238"/>
    </source>
</evidence>
<evidence type="ECO:0000256" key="2">
    <source>
        <dbReference type="ARBA" id="ARBA00023121"/>
    </source>
</evidence>
<sequence length="288" mass="31945">MKTVIIGDSCSDLPGDYVASSRIPVMQYSFSLQDKEYFDDFGVSLSYGEFYQRVREGEMPTTSQLNVHTIVAMFQKYVKEGIGVIFLSFSSALSNSYNNGILARKMVLEEYPEGDITVIDTLSASLGEGLLLRSAVEMQKNGAGKEEIVSWVEENKLKVNHWFTVEDLHHLKRGGRVSGAAAFVGSMLQIKPILHVDDLGRLIPVTKVRGRKKSIKNLADILQERIVEPEKQIIGISHGDCLEDANYLKEIIMDCTPVKDVIINFIGPVIGAHAGPGTLALFFFGQER</sequence>
<dbReference type="Proteomes" id="UP001524944">
    <property type="component" value="Unassembled WGS sequence"/>
</dbReference>
<organism evidence="3 4">
    <name type="scientific">Dehalobacterium formicoaceticum</name>
    <dbReference type="NCBI Taxonomy" id="51515"/>
    <lineage>
        <taxon>Bacteria</taxon>
        <taxon>Bacillati</taxon>
        <taxon>Bacillota</taxon>
        <taxon>Clostridia</taxon>
        <taxon>Eubacteriales</taxon>
        <taxon>Peptococcaceae</taxon>
        <taxon>Dehalobacterium</taxon>
    </lineage>
</organism>
<evidence type="ECO:0000313" key="4">
    <source>
        <dbReference type="Proteomes" id="UP001524944"/>
    </source>
</evidence>
<dbReference type="InterPro" id="IPR043168">
    <property type="entry name" value="DegV_C"/>
</dbReference>
<dbReference type="PANTHER" id="PTHR33434:SF3">
    <property type="entry name" value="DEGV DOMAIN-CONTAINING PROTEIN YITS"/>
    <property type="match status" value="1"/>
</dbReference>
<dbReference type="Pfam" id="PF02645">
    <property type="entry name" value="DegV"/>
    <property type="match status" value="1"/>
</dbReference>
<dbReference type="InterPro" id="IPR003797">
    <property type="entry name" value="DegV"/>
</dbReference>
<dbReference type="InterPro" id="IPR050270">
    <property type="entry name" value="DegV_domain_contain"/>
</dbReference>
<dbReference type="Gene3D" id="2.20.28.50">
    <property type="entry name" value="degv family protein"/>
    <property type="match status" value="1"/>
</dbReference>
<name>A0ABT1Y583_9FIRM</name>
<dbReference type="RefSeq" id="WP_089608752.1">
    <property type="nucleotide sequence ID" value="NZ_CP022121.1"/>
</dbReference>
<evidence type="ECO:0000313" key="3">
    <source>
        <dbReference type="EMBL" id="MCR6545079.1"/>
    </source>
</evidence>
<comment type="caution">
    <text evidence="3">The sequence shown here is derived from an EMBL/GenBank/DDBJ whole genome shotgun (WGS) entry which is preliminary data.</text>
</comment>
<dbReference type="SUPFAM" id="SSF82549">
    <property type="entry name" value="DAK1/DegV-like"/>
    <property type="match status" value="1"/>
</dbReference>
<dbReference type="PANTHER" id="PTHR33434">
    <property type="entry name" value="DEGV DOMAIN-CONTAINING PROTEIN DR_1986-RELATED"/>
    <property type="match status" value="1"/>
</dbReference>
<accession>A0ABT1Y583</accession>
<gene>
    <name evidence="3" type="ORF">NVS47_06045</name>
</gene>
<dbReference type="PROSITE" id="PS51482">
    <property type="entry name" value="DEGV"/>
    <property type="match status" value="1"/>
</dbReference>
<keyword evidence="2" id="KW-0446">Lipid-binding</keyword>
<keyword evidence="4" id="KW-1185">Reference proteome</keyword>
<reference evidence="3 4" key="1">
    <citation type="submission" date="2022-08" db="EMBL/GenBank/DDBJ databases">
        <title>Proteogenomics of the novel Dehalobacterium formicoaceticum strain EZ94 highlights a key role of methyltransferases during anaerobic dichloromethane degradation.</title>
        <authorList>
            <person name="Wasmund K."/>
        </authorList>
    </citation>
    <scope>NUCLEOTIDE SEQUENCE [LARGE SCALE GENOMIC DNA]</scope>
    <source>
        <strain evidence="3 4">EZ94</strain>
    </source>
</reference>
<comment type="function">
    <text evidence="1">May bind long-chain fatty acids, such as palmitate, and may play a role in lipid transport or fatty acid metabolism.</text>
</comment>
<dbReference type="Gene3D" id="3.40.50.10440">
    <property type="entry name" value="Dihydroxyacetone kinase, domain 1"/>
    <property type="match status" value="1"/>
</dbReference>
<dbReference type="Gene3D" id="3.30.1180.10">
    <property type="match status" value="1"/>
</dbReference>
<dbReference type="NCBIfam" id="TIGR00762">
    <property type="entry name" value="DegV"/>
    <property type="match status" value="1"/>
</dbReference>
<proteinExistence type="predicted"/>
<dbReference type="EMBL" id="JANPWE010000002">
    <property type="protein sequence ID" value="MCR6545079.1"/>
    <property type="molecule type" value="Genomic_DNA"/>
</dbReference>